<dbReference type="PROSITE" id="PS50088">
    <property type="entry name" value="ANK_REPEAT"/>
    <property type="match status" value="4"/>
</dbReference>
<keyword evidence="1" id="KW-0677">Repeat</keyword>
<feature type="region of interest" description="Disordered" evidence="4">
    <location>
        <begin position="1"/>
        <end position="29"/>
    </location>
</feature>
<name>A0A1J7IYA0_9PEZI</name>
<evidence type="ECO:0000256" key="1">
    <source>
        <dbReference type="ARBA" id="ARBA00022737"/>
    </source>
</evidence>
<dbReference type="PANTHER" id="PTHR24189">
    <property type="entry name" value="MYOTROPHIN"/>
    <property type="match status" value="1"/>
</dbReference>
<feature type="repeat" description="ANK" evidence="3">
    <location>
        <begin position="213"/>
        <end position="245"/>
    </location>
</feature>
<feature type="compositionally biased region" description="Gly residues" evidence="4">
    <location>
        <begin position="673"/>
        <end position="689"/>
    </location>
</feature>
<evidence type="ECO:0000256" key="3">
    <source>
        <dbReference type="PROSITE-ProRule" id="PRU00023"/>
    </source>
</evidence>
<dbReference type="Gene3D" id="1.25.40.20">
    <property type="entry name" value="Ankyrin repeat-containing domain"/>
    <property type="match status" value="5"/>
</dbReference>
<dbReference type="InterPro" id="IPR050745">
    <property type="entry name" value="Multifunctional_regulatory"/>
</dbReference>
<accession>A0A1J7IYA0</accession>
<dbReference type="EMBL" id="KV875095">
    <property type="protein sequence ID" value="OIW32727.1"/>
    <property type="molecule type" value="Genomic_DNA"/>
</dbReference>
<dbReference type="Proteomes" id="UP000182658">
    <property type="component" value="Unassembled WGS sequence"/>
</dbReference>
<proteinExistence type="predicted"/>
<feature type="region of interest" description="Disordered" evidence="4">
    <location>
        <begin position="656"/>
        <end position="689"/>
    </location>
</feature>
<dbReference type="PRINTS" id="PR01415">
    <property type="entry name" value="ANKYRIN"/>
</dbReference>
<evidence type="ECO:0000313" key="6">
    <source>
        <dbReference type="Proteomes" id="UP000182658"/>
    </source>
</evidence>
<dbReference type="AlphaFoldDB" id="A0A1J7IYA0"/>
<dbReference type="SMART" id="SM00248">
    <property type="entry name" value="ANK"/>
    <property type="match status" value="8"/>
</dbReference>
<dbReference type="Pfam" id="PF13857">
    <property type="entry name" value="Ank_5"/>
    <property type="match status" value="1"/>
</dbReference>
<dbReference type="Pfam" id="PF13637">
    <property type="entry name" value="Ank_4"/>
    <property type="match status" value="1"/>
</dbReference>
<keyword evidence="2 3" id="KW-0040">ANK repeat</keyword>
<organism evidence="5 6">
    <name type="scientific">Coniochaeta ligniaria NRRL 30616</name>
    <dbReference type="NCBI Taxonomy" id="1408157"/>
    <lineage>
        <taxon>Eukaryota</taxon>
        <taxon>Fungi</taxon>
        <taxon>Dikarya</taxon>
        <taxon>Ascomycota</taxon>
        <taxon>Pezizomycotina</taxon>
        <taxon>Sordariomycetes</taxon>
        <taxon>Sordariomycetidae</taxon>
        <taxon>Coniochaetales</taxon>
        <taxon>Coniochaetaceae</taxon>
        <taxon>Coniochaeta</taxon>
    </lineage>
</organism>
<sequence length="689" mass="74016">MENTPTLGPSDVGPQDPGNDTLVSAPAERGTPRAALVDALFSEDVERCREILDAHPDLVNTPLRHLAHGRVPLHDSAWGSTYRGGYQHVTPAVFASLVPRFREERIDFRALSPSGLAIIALLVERGAALESTPGADNWTSYILTEVCRDYDSPEAMGLLVRIGADMHTRRLDQWSRTLLQVAAGRGAVGAVGFLLDRGVPMNYVGETAEDGVVNGTPLHYAAQKGRHQVVRLLLSRGALSDMESLDGVGRTPLLCAASGFLWEDADTCPSRHPDREETIRLLVDAGADLTASDRQDLRWSYTFHGSDLSDTPLGYISRWGSADIVRYVAGKGSDIHQQRSYPKMGCFPYGVGGDKATPLHMAAHNWNAAGVQALLDLGADPDATDEYGRQPLHWAALRPCLSECYTAGPRRTSYAWSELLADPRSSAYLAALAAMESTVSQLVVRNANLGRQDAFGRTPVHYAANTKLVGLVTLLLRKGVDLGLADNEGRTLLHHLADPIHRPRTNEPIDGDIEDEPLGTALAGRIKGVDVNHRDNAGSAALHMAARAASDAAVALLLGLGADPNLPDREGSTPLHLAAQRAAWVSLGTYEPHEYSAWSHRAARIKELLLGAGADASVRDARGRTAADVEEATDQELRQGRARYLEYLARPALPQGLDRGRGQWRRGPHAPPGDGGGHLASGAGHGRGG</sequence>
<dbReference type="InterPro" id="IPR036770">
    <property type="entry name" value="Ankyrin_rpt-contain_sf"/>
</dbReference>
<evidence type="ECO:0000313" key="5">
    <source>
        <dbReference type="EMBL" id="OIW32727.1"/>
    </source>
</evidence>
<reference evidence="5 6" key="1">
    <citation type="submission" date="2016-10" db="EMBL/GenBank/DDBJ databases">
        <title>Draft genome sequence of Coniochaeta ligniaria NRRL30616, a lignocellulolytic fungus for bioabatement of inhibitors in plant biomass hydrolysates.</title>
        <authorList>
            <consortium name="DOE Joint Genome Institute"/>
            <person name="Jimenez D.J."/>
            <person name="Hector R.E."/>
            <person name="Riley R."/>
            <person name="Sun H."/>
            <person name="Grigoriev I.V."/>
            <person name="Van Elsas J.D."/>
            <person name="Nichols N.N."/>
        </authorList>
    </citation>
    <scope>NUCLEOTIDE SEQUENCE [LARGE SCALE GENOMIC DNA]</scope>
    <source>
        <strain evidence="5 6">NRRL 30616</strain>
    </source>
</reference>
<dbReference type="InterPro" id="IPR002110">
    <property type="entry name" value="Ankyrin_rpt"/>
</dbReference>
<dbReference type="OrthoDB" id="823504at2759"/>
<dbReference type="PANTHER" id="PTHR24189:SF50">
    <property type="entry name" value="ANKYRIN REPEAT AND SOCS BOX PROTEIN 2"/>
    <property type="match status" value="1"/>
</dbReference>
<dbReference type="PROSITE" id="PS50297">
    <property type="entry name" value="ANK_REP_REGION"/>
    <property type="match status" value="4"/>
</dbReference>
<keyword evidence="6" id="KW-1185">Reference proteome</keyword>
<evidence type="ECO:0000256" key="2">
    <source>
        <dbReference type="ARBA" id="ARBA00023043"/>
    </source>
</evidence>
<dbReference type="Pfam" id="PF12796">
    <property type="entry name" value="Ank_2"/>
    <property type="match status" value="2"/>
</dbReference>
<feature type="repeat" description="ANK" evidence="3">
    <location>
        <begin position="537"/>
        <end position="569"/>
    </location>
</feature>
<feature type="repeat" description="ANK" evidence="3">
    <location>
        <begin position="354"/>
        <end position="386"/>
    </location>
</feature>
<evidence type="ECO:0000256" key="4">
    <source>
        <dbReference type="SAM" id="MobiDB-lite"/>
    </source>
</evidence>
<protein>
    <submittedName>
        <fullName evidence="5">Ankyrin</fullName>
    </submittedName>
</protein>
<dbReference type="InParanoid" id="A0A1J7IYA0"/>
<dbReference type="SUPFAM" id="SSF48403">
    <property type="entry name" value="Ankyrin repeat"/>
    <property type="match status" value="1"/>
</dbReference>
<gene>
    <name evidence="5" type="ORF">CONLIGDRAFT_276786</name>
</gene>
<dbReference type="STRING" id="1408157.A0A1J7IYA0"/>
<feature type="repeat" description="ANK" evidence="3">
    <location>
        <begin position="455"/>
        <end position="487"/>
    </location>
</feature>